<dbReference type="Pfam" id="PF00067">
    <property type="entry name" value="p450"/>
    <property type="match status" value="1"/>
</dbReference>
<reference evidence="10 11" key="1">
    <citation type="submission" date="2019-02" db="EMBL/GenBank/DDBJ databases">
        <title>Genome sequencing of the rare red list fungi Phellinidium pouzarii.</title>
        <authorList>
            <person name="Buettner E."/>
            <person name="Kellner H."/>
        </authorList>
    </citation>
    <scope>NUCLEOTIDE SEQUENCE [LARGE SCALE GENOMIC DNA]</scope>
    <source>
        <strain evidence="10 11">DSM 108285</strain>
    </source>
</reference>
<dbReference type="AlphaFoldDB" id="A0A4S4KM94"/>
<dbReference type="GO" id="GO:0016705">
    <property type="term" value="F:oxidoreductase activity, acting on paired donors, with incorporation or reduction of molecular oxygen"/>
    <property type="evidence" value="ECO:0007669"/>
    <property type="project" value="InterPro"/>
</dbReference>
<evidence type="ECO:0000256" key="9">
    <source>
        <dbReference type="PIRSR" id="PIRSR602403-1"/>
    </source>
</evidence>
<dbReference type="GO" id="GO:0020037">
    <property type="term" value="F:heme binding"/>
    <property type="evidence" value="ECO:0007669"/>
    <property type="project" value="InterPro"/>
</dbReference>
<evidence type="ECO:0008006" key="12">
    <source>
        <dbReference type="Google" id="ProtNLM"/>
    </source>
</evidence>
<keyword evidence="5 9" id="KW-0479">Metal-binding</keyword>
<comment type="similarity">
    <text evidence="3">Belongs to the cytochrome P450 family.</text>
</comment>
<dbReference type="EMBL" id="SGPK01000677">
    <property type="protein sequence ID" value="THG99618.1"/>
    <property type="molecule type" value="Genomic_DNA"/>
</dbReference>
<evidence type="ECO:0000256" key="8">
    <source>
        <dbReference type="ARBA" id="ARBA00023033"/>
    </source>
</evidence>
<dbReference type="OrthoDB" id="1470350at2759"/>
<organism evidence="10 11">
    <name type="scientific">Phellinidium pouzarii</name>
    <dbReference type="NCBI Taxonomy" id="167371"/>
    <lineage>
        <taxon>Eukaryota</taxon>
        <taxon>Fungi</taxon>
        <taxon>Dikarya</taxon>
        <taxon>Basidiomycota</taxon>
        <taxon>Agaricomycotina</taxon>
        <taxon>Agaricomycetes</taxon>
        <taxon>Hymenochaetales</taxon>
        <taxon>Hymenochaetaceae</taxon>
        <taxon>Phellinidium</taxon>
    </lineage>
</organism>
<comment type="cofactor">
    <cofactor evidence="1 9">
        <name>heme</name>
        <dbReference type="ChEBI" id="CHEBI:30413"/>
    </cofactor>
</comment>
<dbReference type="Gene3D" id="1.10.630.10">
    <property type="entry name" value="Cytochrome P450"/>
    <property type="match status" value="1"/>
</dbReference>
<comment type="pathway">
    <text evidence="2">Secondary metabolite biosynthesis.</text>
</comment>
<keyword evidence="8" id="KW-0503">Monooxygenase</keyword>
<keyword evidence="11" id="KW-1185">Reference proteome</keyword>
<dbReference type="InterPro" id="IPR002403">
    <property type="entry name" value="Cyt_P450_E_grp-IV"/>
</dbReference>
<name>A0A4S4KM94_9AGAM</name>
<accession>A0A4S4KM94</accession>
<keyword evidence="7 9" id="KW-0408">Iron</keyword>
<dbReference type="InterPro" id="IPR001128">
    <property type="entry name" value="Cyt_P450"/>
</dbReference>
<comment type="caution">
    <text evidence="10">The sequence shown here is derived from an EMBL/GenBank/DDBJ whole genome shotgun (WGS) entry which is preliminary data.</text>
</comment>
<protein>
    <recommendedName>
        <fullName evidence="12">Cytochrome P450</fullName>
    </recommendedName>
</protein>
<evidence type="ECO:0000256" key="6">
    <source>
        <dbReference type="ARBA" id="ARBA00023002"/>
    </source>
</evidence>
<evidence type="ECO:0000256" key="2">
    <source>
        <dbReference type="ARBA" id="ARBA00005179"/>
    </source>
</evidence>
<dbReference type="GO" id="GO:0004497">
    <property type="term" value="F:monooxygenase activity"/>
    <property type="evidence" value="ECO:0007669"/>
    <property type="project" value="UniProtKB-KW"/>
</dbReference>
<dbReference type="PRINTS" id="PR00385">
    <property type="entry name" value="P450"/>
</dbReference>
<gene>
    <name evidence="10" type="ORF">EW145_g7233</name>
</gene>
<proteinExistence type="inferred from homology"/>
<evidence type="ECO:0000256" key="7">
    <source>
        <dbReference type="ARBA" id="ARBA00023004"/>
    </source>
</evidence>
<dbReference type="GO" id="GO:0005506">
    <property type="term" value="F:iron ion binding"/>
    <property type="evidence" value="ECO:0007669"/>
    <property type="project" value="InterPro"/>
</dbReference>
<dbReference type="InterPro" id="IPR050121">
    <property type="entry name" value="Cytochrome_P450_monoxygenase"/>
</dbReference>
<feature type="binding site" description="axial binding residue" evidence="9">
    <location>
        <position position="217"/>
    </location>
    <ligand>
        <name>heme</name>
        <dbReference type="ChEBI" id="CHEBI:30413"/>
    </ligand>
    <ligandPart>
        <name>Fe</name>
        <dbReference type="ChEBI" id="CHEBI:18248"/>
    </ligandPart>
</feature>
<evidence type="ECO:0000313" key="10">
    <source>
        <dbReference type="EMBL" id="THG99618.1"/>
    </source>
</evidence>
<dbReference type="PANTHER" id="PTHR24305:SF166">
    <property type="entry name" value="CYTOCHROME P450 12A4, MITOCHONDRIAL-RELATED"/>
    <property type="match status" value="1"/>
</dbReference>
<evidence type="ECO:0000256" key="3">
    <source>
        <dbReference type="ARBA" id="ARBA00010617"/>
    </source>
</evidence>
<keyword evidence="4 9" id="KW-0349">Heme</keyword>
<dbReference type="SUPFAM" id="SSF48264">
    <property type="entry name" value="Cytochrome P450"/>
    <property type="match status" value="1"/>
</dbReference>
<dbReference type="Proteomes" id="UP000308199">
    <property type="component" value="Unassembled WGS sequence"/>
</dbReference>
<evidence type="ECO:0000313" key="11">
    <source>
        <dbReference type="Proteomes" id="UP000308199"/>
    </source>
</evidence>
<sequence>MESIAEQLLERSRKEKEADITGDSGRSIIGALLKAENAEPDLRLSEDEVLAQMQVLILAGYETTSISLTWALIELALRPDVQDKLRAELCEFATGDPSYDQFSNGLPYLDAVMREILRLHPALAQTGRVAAYGDVIPLNEPVTTRAGERVDRITVGHNAAVVVPIRAVNRAESVWGPDAKVFKPERWLNDESGVPAKARELQGYHHLLTFIDGPRTCLGRAFAIAEFKSVLSVLIRNYVFDMRDGPETKIDVITTILPRPKVVGEQGYAMPMRKALRRSRKPKPGKKLRERELGGAVEADGTVDVCVARVWHWVKAGGAAEVARAAVRIDTSSRGEGVGNESEHLHGPSKACVYEEKMVGLEGLVDYEDEDGELINSL</sequence>
<evidence type="ECO:0000256" key="4">
    <source>
        <dbReference type="ARBA" id="ARBA00022617"/>
    </source>
</evidence>
<evidence type="ECO:0000256" key="1">
    <source>
        <dbReference type="ARBA" id="ARBA00001971"/>
    </source>
</evidence>
<evidence type="ECO:0000256" key="5">
    <source>
        <dbReference type="ARBA" id="ARBA00022723"/>
    </source>
</evidence>
<dbReference type="PANTHER" id="PTHR24305">
    <property type="entry name" value="CYTOCHROME P450"/>
    <property type="match status" value="1"/>
</dbReference>
<dbReference type="InterPro" id="IPR036396">
    <property type="entry name" value="Cyt_P450_sf"/>
</dbReference>
<dbReference type="PRINTS" id="PR00465">
    <property type="entry name" value="EP450IV"/>
</dbReference>
<keyword evidence="6" id="KW-0560">Oxidoreductase</keyword>